<reference evidence="4" key="1">
    <citation type="submission" date="2021-01" db="EMBL/GenBank/DDBJ databases">
        <authorList>
            <person name="Corre E."/>
            <person name="Pelletier E."/>
            <person name="Niang G."/>
            <person name="Scheremetjew M."/>
            <person name="Finn R."/>
            <person name="Kale V."/>
            <person name="Holt S."/>
            <person name="Cochrane G."/>
            <person name="Meng A."/>
            <person name="Brown T."/>
            <person name="Cohen L."/>
        </authorList>
    </citation>
    <scope>NUCLEOTIDE SEQUENCE</scope>
    <source>
        <strain evidence="4">DIVA3 518/3/11/1/6</strain>
    </source>
</reference>
<organism evidence="4">
    <name type="scientific">Vannella robusta</name>
    <dbReference type="NCBI Taxonomy" id="1487602"/>
    <lineage>
        <taxon>Eukaryota</taxon>
        <taxon>Amoebozoa</taxon>
        <taxon>Discosea</taxon>
        <taxon>Flabellinia</taxon>
        <taxon>Vannellidae</taxon>
        <taxon>Vannella</taxon>
    </lineage>
</organism>
<dbReference type="SMART" id="SM00248">
    <property type="entry name" value="ANK"/>
    <property type="match status" value="2"/>
</dbReference>
<proteinExistence type="predicted"/>
<sequence>MVLWYERKDLDSFSAEQLFCPHIYFAFYNACVEGSIDTALLLLRIKGFNVNFRVPTSTGERTPLYIACKEGHTDIVKELLQHKSIDVNAKSETCLN</sequence>
<dbReference type="PANTHER" id="PTHR24198">
    <property type="entry name" value="ANKYRIN REPEAT AND PROTEIN KINASE DOMAIN-CONTAINING PROTEIN"/>
    <property type="match status" value="1"/>
</dbReference>
<evidence type="ECO:0000313" key="4">
    <source>
        <dbReference type="EMBL" id="CAE2217865.1"/>
    </source>
</evidence>
<dbReference type="PROSITE" id="PS50297">
    <property type="entry name" value="ANK_REP_REGION"/>
    <property type="match status" value="1"/>
</dbReference>
<evidence type="ECO:0000256" key="3">
    <source>
        <dbReference type="PROSITE-ProRule" id="PRU00023"/>
    </source>
</evidence>
<dbReference type="Pfam" id="PF12796">
    <property type="entry name" value="Ank_2"/>
    <property type="match status" value="1"/>
</dbReference>
<dbReference type="PANTHER" id="PTHR24198:SF165">
    <property type="entry name" value="ANKYRIN REPEAT-CONTAINING PROTEIN-RELATED"/>
    <property type="match status" value="1"/>
</dbReference>
<dbReference type="InterPro" id="IPR036770">
    <property type="entry name" value="Ankyrin_rpt-contain_sf"/>
</dbReference>
<evidence type="ECO:0000256" key="1">
    <source>
        <dbReference type="ARBA" id="ARBA00022737"/>
    </source>
</evidence>
<accession>A0A7S4MEB6</accession>
<keyword evidence="2 3" id="KW-0040">ANK repeat</keyword>
<dbReference type="AlphaFoldDB" id="A0A7S4MEB6"/>
<protein>
    <submittedName>
        <fullName evidence="4">Uncharacterized protein</fullName>
    </submittedName>
</protein>
<dbReference type="PROSITE" id="PS50088">
    <property type="entry name" value="ANK_REPEAT"/>
    <property type="match status" value="1"/>
</dbReference>
<feature type="repeat" description="ANK" evidence="3">
    <location>
        <begin position="59"/>
        <end position="92"/>
    </location>
</feature>
<name>A0A7S4MEB6_9EUKA</name>
<evidence type="ECO:0000256" key="2">
    <source>
        <dbReference type="ARBA" id="ARBA00023043"/>
    </source>
</evidence>
<gene>
    <name evidence="4" type="ORF">VSP0166_LOCUS7906</name>
</gene>
<dbReference type="Gene3D" id="1.25.40.20">
    <property type="entry name" value="Ankyrin repeat-containing domain"/>
    <property type="match status" value="1"/>
</dbReference>
<dbReference type="EMBL" id="HBKP01011245">
    <property type="protein sequence ID" value="CAE2217865.1"/>
    <property type="molecule type" value="Transcribed_RNA"/>
</dbReference>
<dbReference type="SUPFAM" id="SSF48403">
    <property type="entry name" value="Ankyrin repeat"/>
    <property type="match status" value="1"/>
</dbReference>
<keyword evidence="1" id="KW-0677">Repeat</keyword>
<dbReference type="InterPro" id="IPR002110">
    <property type="entry name" value="Ankyrin_rpt"/>
</dbReference>